<reference evidence="1 2" key="1">
    <citation type="journal article" date="2015" name="Sci. Rep.">
        <title>Chromosome-level genome map provides insights into diverse defense mechanisms in the medicinal fungus Ganoderma sinense.</title>
        <authorList>
            <person name="Zhu Y."/>
            <person name="Xu J."/>
            <person name="Sun C."/>
            <person name="Zhou S."/>
            <person name="Xu H."/>
            <person name="Nelson D.R."/>
            <person name="Qian J."/>
            <person name="Song J."/>
            <person name="Luo H."/>
            <person name="Xiang L."/>
            <person name="Li Y."/>
            <person name="Xu Z."/>
            <person name="Ji A."/>
            <person name="Wang L."/>
            <person name="Lu S."/>
            <person name="Hayward A."/>
            <person name="Sun W."/>
            <person name="Li X."/>
            <person name="Schwartz D.C."/>
            <person name="Wang Y."/>
            <person name="Chen S."/>
        </authorList>
    </citation>
    <scope>NUCLEOTIDE SEQUENCE [LARGE SCALE GENOMIC DNA]</scope>
    <source>
        <strain evidence="1 2">ZZ0214-1</strain>
    </source>
</reference>
<keyword evidence="2" id="KW-1185">Reference proteome</keyword>
<evidence type="ECO:0000313" key="2">
    <source>
        <dbReference type="Proteomes" id="UP000230002"/>
    </source>
</evidence>
<evidence type="ECO:0000313" key="1">
    <source>
        <dbReference type="EMBL" id="PIL23065.1"/>
    </source>
</evidence>
<proteinExistence type="predicted"/>
<sequence>MVAEGAGSYTRMRDARKDERIVRLYAESLEQQIDATIALKTRFFSEVEVHPSDNIAVLKERKGIMEAFLAALQAVKEGVLEAQRMRVVRGKGDRACRVGDVKSYIGKLDEMEGIVKEHRRLFSCRAPDSYLTIFKDLKKRRVSAGLLLAGLSGRRDAKIAENQGQAETWTREFLAEIQGKAATEHRQQVEDLLTGAIIGGASVWFGAPWARRAIVGAVSSLVGKARDGASEL</sequence>
<dbReference type="Proteomes" id="UP000230002">
    <property type="component" value="Unassembled WGS sequence"/>
</dbReference>
<protein>
    <submittedName>
        <fullName evidence="1">Uncharacterized protein</fullName>
    </submittedName>
</protein>
<organism evidence="1 2">
    <name type="scientific">Ganoderma sinense ZZ0214-1</name>
    <dbReference type="NCBI Taxonomy" id="1077348"/>
    <lineage>
        <taxon>Eukaryota</taxon>
        <taxon>Fungi</taxon>
        <taxon>Dikarya</taxon>
        <taxon>Basidiomycota</taxon>
        <taxon>Agaricomycotina</taxon>
        <taxon>Agaricomycetes</taxon>
        <taxon>Polyporales</taxon>
        <taxon>Polyporaceae</taxon>
        <taxon>Ganoderma</taxon>
    </lineage>
</organism>
<name>A0A2G8RNG6_9APHY</name>
<comment type="caution">
    <text evidence="1">The sequence shown here is derived from an EMBL/GenBank/DDBJ whole genome shotgun (WGS) entry which is preliminary data.</text>
</comment>
<dbReference type="AlphaFoldDB" id="A0A2G8RNG6"/>
<gene>
    <name evidence="1" type="ORF">GSI_14372</name>
</gene>
<accession>A0A2G8RNG6</accession>
<dbReference type="EMBL" id="AYKW01000068">
    <property type="protein sequence ID" value="PIL23065.1"/>
    <property type="molecule type" value="Genomic_DNA"/>
</dbReference>